<gene>
    <name evidence="1" type="ORF">E2562_032735</name>
</gene>
<keyword evidence="2" id="KW-1185">Reference proteome</keyword>
<dbReference type="PANTHER" id="PTHR33453:SF3">
    <property type="entry name" value="RRNA N-GLYCOSYLASE"/>
    <property type="match status" value="1"/>
</dbReference>
<dbReference type="PANTHER" id="PTHR33453">
    <property type="match status" value="1"/>
</dbReference>
<organism evidence="1 2">
    <name type="scientific">Oryza meyeriana var. granulata</name>
    <dbReference type="NCBI Taxonomy" id="110450"/>
    <lineage>
        <taxon>Eukaryota</taxon>
        <taxon>Viridiplantae</taxon>
        <taxon>Streptophyta</taxon>
        <taxon>Embryophyta</taxon>
        <taxon>Tracheophyta</taxon>
        <taxon>Spermatophyta</taxon>
        <taxon>Magnoliopsida</taxon>
        <taxon>Liliopsida</taxon>
        <taxon>Poales</taxon>
        <taxon>Poaceae</taxon>
        <taxon>BOP clade</taxon>
        <taxon>Oryzoideae</taxon>
        <taxon>Oryzeae</taxon>
        <taxon>Oryzinae</taxon>
        <taxon>Oryza</taxon>
        <taxon>Oryza meyeriana</taxon>
    </lineage>
</organism>
<reference evidence="1 2" key="1">
    <citation type="submission" date="2019-11" db="EMBL/GenBank/DDBJ databases">
        <title>Whole genome sequence of Oryza granulata.</title>
        <authorList>
            <person name="Li W."/>
        </authorList>
    </citation>
    <scope>NUCLEOTIDE SEQUENCE [LARGE SCALE GENOMIC DNA]</scope>
    <source>
        <strain evidence="2">cv. Menghai</strain>
        <tissue evidence="1">Leaf</tissue>
    </source>
</reference>
<dbReference type="AlphaFoldDB" id="A0A6G1ES86"/>
<protein>
    <submittedName>
        <fullName evidence="1">Uncharacterized protein</fullName>
    </submittedName>
</protein>
<dbReference type="EMBL" id="SPHZ02000003">
    <property type="protein sequence ID" value="KAF0927432.1"/>
    <property type="molecule type" value="Genomic_DNA"/>
</dbReference>
<name>A0A6G1ES86_9ORYZ</name>
<dbReference type="Proteomes" id="UP000479710">
    <property type="component" value="Unassembled WGS sequence"/>
</dbReference>
<dbReference type="OrthoDB" id="616245at2759"/>
<dbReference type="GO" id="GO:0017148">
    <property type="term" value="P:negative regulation of translation"/>
    <property type="evidence" value="ECO:0007669"/>
    <property type="project" value="InterPro"/>
</dbReference>
<proteinExistence type="predicted"/>
<dbReference type="Pfam" id="PF00161">
    <property type="entry name" value="RIP"/>
    <property type="match status" value="1"/>
</dbReference>
<dbReference type="InterPro" id="IPR036041">
    <property type="entry name" value="Ribosome-inact_prot_sf"/>
</dbReference>
<dbReference type="GO" id="GO:0030598">
    <property type="term" value="F:rRNA N-glycosylase activity"/>
    <property type="evidence" value="ECO:0007669"/>
    <property type="project" value="InterPro"/>
</dbReference>
<accession>A0A6G1ES86</accession>
<dbReference type="InterPro" id="IPR001574">
    <property type="entry name" value="Ribosome_inactivat_prot"/>
</dbReference>
<evidence type="ECO:0000313" key="2">
    <source>
        <dbReference type="Proteomes" id="UP000479710"/>
    </source>
</evidence>
<evidence type="ECO:0000313" key="1">
    <source>
        <dbReference type="EMBL" id="KAF0927432.1"/>
    </source>
</evidence>
<sequence length="118" mass="13614">MEVLSRYDPATTPAADAKMALAKFIVMVTEPMRLKRVSRAIGERWDEESYLSSDEMKIVPYWGEISTMLMEWNSTGRWGDLGPRSMMDRARCPRPARCEDKDDDAGELYMMISYMQST</sequence>
<comment type="caution">
    <text evidence="1">The sequence shown here is derived from an EMBL/GenBank/DDBJ whole genome shotgun (WGS) entry which is preliminary data.</text>
</comment>
<dbReference type="SUPFAM" id="SSF56371">
    <property type="entry name" value="Ribosome inactivating proteins (RIP)"/>
    <property type="match status" value="1"/>
</dbReference>